<dbReference type="Pfam" id="PF05166">
    <property type="entry name" value="YcgL"/>
    <property type="match status" value="1"/>
</dbReference>
<protein>
    <recommendedName>
        <fullName evidence="1">YcgL domain-containing protein CEX98_17420</fullName>
    </recommendedName>
</protein>
<feature type="domain" description="YcgL" evidence="2">
    <location>
        <begin position="1"/>
        <end position="85"/>
    </location>
</feature>
<dbReference type="PANTHER" id="PTHR38109">
    <property type="entry name" value="PROTEIN YCGL"/>
    <property type="match status" value="1"/>
</dbReference>
<dbReference type="Proteomes" id="UP000228621">
    <property type="component" value="Unassembled WGS sequence"/>
</dbReference>
<dbReference type="RefSeq" id="WP_099643296.1">
    <property type="nucleotide sequence ID" value="NZ_JAQPZX010000054.1"/>
</dbReference>
<accession>A0A2A5JLS7</accession>
<evidence type="ECO:0000313" key="3">
    <source>
        <dbReference type="EMBL" id="PCK30404.1"/>
    </source>
</evidence>
<dbReference type="InterPro" id="IPR038068">
    <property type="entry name" value="YcgL-like_sf"/>
</dbReference>
<gene>
    <name evidence="3" type="ORF">CEX98_17420</name>
</gene>
<comment type="caution">
    <text evidence="3">The sequence shown here is derived from an EMBL/GenBank/DDBJ whole genome shotgun (WGS) entry which is preliminary data.</text>
</comment>
<dbReference type="OrthoDB" id="7062382at2"/>
<dbReference type="PROSITE" id="PS51648">
    <property type="entry name" value="YCGL"/>
    <property type="match status" value="1"/>
</dbReference>
<dbReference type="PANTHER" id="PTHR38109:SF1">
    <property type="entry name" value="PROTEIN YCGL"/>
    <property type="match status" value="1"/>
</dbReference>
<dbReference type="InterPro" id="IPR027354">
    <property type="entry name" value="YcgL_dom"/>
</dbReference>
<dbReference type="SUPFAM" id="SSF160191">
    <property type="entry name" value="YcgL-like"/>
    <property type="match status" value="1"/>
</dbReference>
<reference evidence="4" key="1">
    <citation type="journal article" date="2019" name="Genome Announc.">
        <title>Draft Genome Sequence of Pseudoalteromonas piscicida Strain 36Y ROTHPW, an Hypersaline Seawater Isolate from the South Coast of Sonora, Mexico.</title>
        <authorList>
            <person name="Sanchez-Diaz R."/>
            <person name="Molina-Garza Z.J."/>
            <person name="Cruz-Suarez L.E."/>
            <person name="Selvin J."/>
            <person name="Kiran G.S."/>
            <person name="Ibarra-Gamez J.C."/>
            <person name="Gomez-Gil B."/>
            <person name="Galaviz-Silva L."/>
        </authorList>
    </citation>
    <scope>NUCLEOTIDE SEQUENCE [LARGE SCALE GENOMIC DNA]</scope>
    <source>
        <strain evidence="4">36Y_RITHPW</strain>
    </source>
</reference>
<evidence type="ECO:0000256" key="1">
    <source>
        <dbReference type="HAMAP-Rule" id="MF_01866"/>
    </source>
</evidence>
<organism evidence="3 4">
    <name type="scientific">Pseudoalteromonas piscicida</name>
    <dbReference type="NCBI Taxonomy" id="43662"/>
    <lineage>
        <taxon>Bacteria</taxon>
        <taxon>Pseudomonadati</taxon>
        <taxon>Pseudomonadota</taxon>
        <taxon>Gammaproteobacteria</taxon>
        <taxon>Alteromonadales</taxon>
        <taxon>Pseudoalteromonadaceae</taxon>
        <taxon>Pseudoalteromonas</taxon>
    </lineage>
</organism>
<dbReference type="HAMAP" id="MF_01866">
    <property type="entry name" value="UPF0745"/>
    <property type="match status" value="1"/>
</dbReference>
<name>A0A2A5JLS7_PSEO7</name>
<dbReference type="EMBL" id="NKHF01000084">
    <property type="protein sequence ID" value="PCK30404.1"/>
    <property type="molecule type" value="Genomic_DNA"/>
</dbReference>
<evidence type="ECO:0000313" key="4">
    <source>
        <dbReference type="Proteomes" id="UP000228621"/>
    </source>
</evidence>
<evidence type="ECO:0000259" key="2">
    <source>
        <dbReference type="PROSITE" id="PS51648"/>
    </source>
</evidence>
<dbReference type="Gene3D" id="3.10.510.20">
    <property type="entry name" value="YcgL domain"/>
    <property type="match status" value="1"/>
</dbReference>
<sequence>MLTAIYKSPKKADTYLFVTKRDDFSNVPAPLMETFGTPVYVMIVDLARRDKLGIADLETVKQKLTDDGFYLQLPPHTESLLDEFRKQNGVSDA</sequence>
<keyword evidence="4" id="KW-1185">Reference proteome</keyword>
<dbReference type="AlphaFoldDB" id="A0A2A5JLS7"/>
<proteinExistence type="inferred from homology"/>